<accession>A0A2P7ATE5</accession>
<feature type="transmembrane region" description="Helical" evidence="1">
    <location>
        <begin position="24"/>
        <end position="42"/>
    </location>
</feature>
<dbReference type="PANTHER" id="PTHR34989">
    <property type="entry name" value="PROTEIN HDED"/>
    <property type="match status" value="1"/>
</dbReference>
<dbReference type="EMBL" id="PGGM01000019">
    <property type="protein sequence ID" value="PSH57470.1"/>
    <property type="molecule type" value="Genomic_DNA"/>
</dbReference>
<organism evidence="2 3">
    <name type="scientific">Phyllobacterium sophorae</name>
    <dbReference type="NCBI Taxonomy" id="1520277"/>
    <lineage>
        <taxon>Bacteria</taxon>
        <taxon>Pseudomonadati</taxon>
        <taxon>Pseudomonadota</taxon>
        <taxon>Alphaproteobacteria</taxon>
        <taxon>Hyphomicrobiales</taxon>
        <taxon>Phyllobacteriaceae</taxon>
        <taxon>Phyllobacterium</taxon>
    </lineage>
</organism>
<keyword evidence="1" id="KW-0812">Transmembrane</keyword>
<dbReference type="InterPro" id="IPR052712">
    <property type="entry name" value="Acid_resist_chaperone_HdeD"/>
</dbReference>
<evidence type="ECO:0000313" key="3">
    <source>
        <dbReference type="Proteomes" id="UP000241764"/>
    </source>
</evidence>
<dbReference type="PANTHER" id="PTHR34989:SF1">
    <property type="entry name" value="PROTEIN HDED"/>
    <property type="match status" value="1"/>
</dbReference>
<dbReference type="OrthoDB" id="9815400at2"/>
<sequence>MADAAVESDLGSDPSSIAHKKWKGFLVLGLALFIGGACSVAVPAVSTFASSVVFGIILMAVGIVKIIQSLQVKNWTGFVWQELTGLVELIGGFMVYFNPLKGAMAITLLIASVIFIQGVFQIALSFKVRKAQGWYWFAVSGVVAFCASAGILLKLPLTIGLPAGSIAGIALMIAGIAYVAIALSIRRAKAPAAHEGVSPNRGNDNLRI</sequence>
<reference evidence="3" key="1">
    <citation type="submission" date="2017-11" db="EMBL/GenBank/DDBJ databases">
        <authorList>
            <person name="Kuznetsova I."/>
            <person name="Sazanova A."/>
            <person name="Chirak E."/>
            <person name="Safronova V."/>
            <person name="Willems A."/>
        </authorList>
    </citation>
    <scope>NUCLEOTIDE SEQUENCE [LARGE SCALE GENOMIC DNA]</scope>
    <source>
        <strain evidence="3">CCBAU 03422</strain>
    </source>
</reference>
<comment type="caution">
    <text evidence="2">The sequence shown here is derived from an EMBL/GenBank/DDBJ whole genome shotgun (WGS) entry which is preliminary data.</text>
</comment>
<evidence type="ECO:0008006" key="4">
    <source>
        <dbReference type="Google" id="ProtNLM"/>
    </source>
</evidence>
<keyword evidence="3" id="KW-1185">Reference proteome</keyword>
<keyword evidence="1" id="KW-0472">Membrane</keyword>
<feature type="transmembrane region" description="Helical" evidence="1">
    <location>
        <begin position="48"/>
        <end position="67"/>
    </location>
</feature>
<protein>
    <recommendedName>
        <fullName evidence="4">HdeD family acid-resistance protein</fullName>
    </recommendedName>
</protein>
<keyword evidence="1" id="KW-1133">Transmembrane helix</keyword>
<evidence type="ECO:0000313" key="2">
    <source>
        <dbReference type="EMBL" id="PSH57470.1"/>
    </source>
</evidence>
<feature type="transmembrane region" description="Helical" evidence="1">
    <location>
        <begin position="133"/>
        <end position="153"/>
    </location>
</feature>
<dbReference type="InterPro" id="IPR005325">
    <property type="entry name" value="DUF308_memb"/>
</dbReference>
<dbReference type="AlphaFoldDB" id="A0A2P7ATE5"/>
<feature type="transmembrane region" description="Helical" evidence="1">
    <location>
        <begin position="103"/>
        <end position="126"/>
    </location>
</feature>
<gene>
    <name evidence="2" type="ORF">CU103_28350</name>
</gene>
<dbReference type="Pfam" id="PF03729">
    <property type="entry name" value="DUF308"/>
    <property type="match status" value="1"/>
</dbReference>
<feature type="transmembrane region" description="Helical" evidence="1">
    <location>
        <begin position="159"/>
        <end position="181"/>
    </location>
</feature>
<proteinExistence type="predicted"/>
<name>A0A2P7ATE5_9HYPH</name>
<evidence type="ECO:0000256" key="1">
    <source>
        <dbReference type="SAM" id="Phobius"/>
    </source>
</evidence>
<dbReference type="Proteomes" id="UP000241764">
    <property type="component" value="Unassembled WGS sequence"/>
</dbReference>
<dbReference type="GO" id="GO:0005886">
    <property type="term" value="C:plasma membrane"/>
    <property type="evidence" value="ECO:0007669"/>
    <property type="project" value="TreeGrafter"/>
</dbReference>